<evidence type="ECO:0000259" key="7">
    <source>
        <dbReference type="Pfam" id="PF08281"/>
    </source>
</evidence>
<keyword evidence="1 5" id="KW-0805">Transcription regulation</keyword>
<comment type="similarity">
    <text evidence="5">Belongs to the sigma-70 factor family. ECF subfamily.</text>
</comment>
<dbReference type="InterPro" id="IPR013249">
    <property type="entry name" value="RNA_pol_sigma70_r4_t2"/>
</dbReference>
<feature type="domain" description="RNA polymerase sigma factor 70 region 4 type 2" evidence="7">
    <location>
        <begin position="114"/>
        <end position="166"/>
    </location>
</feature>
<dbReference type="Pfam" id="PF08281">
    <property type="entry name" value="Sigma70_r4_2"/>
    <property type="match status" value="1"/>
</dbReference>
<keyword evidence="2 5" id="KW-0731">Sigma factor</keyword>
<dbReference type="Proteomes" id="UP000723714">
    <property type="component" value="Unassembled WGS sequence"/>
</dbReference>
<evidence type="ECO:0000259" key="6">
    <source>
        <dbReference type="Pfam" id="PF04542"/>
    </source>
</evidence>
<evidence type="ECO:0000256" key="5">
    <source>
        <dbReference type="RuleBase" id="RU000716"/>
    </source>
</evidence>
<dbReference type="PROSITE" id="PS01063">
    <property type="entry name" value="SIGMA70_ECF"/>
    <property type="match status" value="1"/>
</dbReference>
<dbReference type="NCBIfam" id="TIGR02937">
    <property type="entry name" value="sigma70-ECF"/>
    <property type="match status" value="1"/>
</dbReference>
<evidence type="ECO:0000256" key="2">
    <source>
        <dbReference type="ARBA" id="ARBA00023082"/>
    </source>
</evidence>
<evidence type="ECO:0000313" key="9">
    <source>
        <dbReference type="Proteomes" id="UP000723714"/>
    </source>
</evidence>
<feature type="domain" description="RNA polymerase sigma-70 region 2" evidence="6">
    <location>
        <begin position="25"/>
        <end position="89"/>
    </location>
</feature>
<name>A0ABS6DAG2_9FIRM</name>
<dbReference type="InterPro" id="IPR039425">
    <property type="entry name" value="RNA_pol_sigma-70-like"/>
</dbReference>
<dbReference type="InterPro" id="IPR014284">
    <property type="entry name" value="RNA_pol_sigma-70_dom"/>
</dbReference>
<sequence>MLDTSTDIRLVKKAIRGSVDAYGELIEIHKNYLYRMAYLHSGTEDAALEIVQETILKGFHSIKTLRNPELFRSWITRILIHISIDFHRKSVPSIQIDENLPETRSLGISIEERLDLYEAIRQLPEKYRLVIVLKYFDDLKQDEIAGIMNIPRGTVAAYLTRARKELRRSLKEGYLNG</sequence>
<evidence type="ECO:0000256" key="1">
    <source>
        <dbReference type="ARBA" id="ARBA00023015"/>
    </source>
</evidence>
<evidence type="ECO:0000313" key="8">
    <source>
        <dbReference type="EMBL" id="MBU3878444.1"/>
    </source>
</evidence>
<keyword evidence="4 5" id="KW-0804">Transcription</keyword>
<dbReference type="InterPro" id="IPR007627">
    <property type="entry name" value="RNA_pol_sigma70_r2"/>
</dbReference>
<dbReference type="Pfam" id="PF04542">
    <property type="entry name" value="Sigma70_r2"/>
    <property type="match status" value="1"/>
</dbReference>
<keyword evidence="3 5" id="KW-0238">DNA-binding</keyword>
<proteinExistence type="inferred from homology"/>
<organism evidence="8 9">
    <name type="scientific">Faecalicatena faecalis</name>
    <dbReference type="NCBI Taxonomy" id="2726362"/>
    <lineage>
        <taxon>Bacteria</taxon>
        <taxon>Bacillati</taxon>
        <taxon>Bacillota</taxon>
        <taxon>Clostridia</taxon>
        <taxon>Lachnospirales</taxon>
        <taxon>Lachnospiraceae</taxon>
        <taxon>Faecalicatena</taxon>
    </lineage>
</organism>
<comment type="caution">
    <text evidence="8">The sequence shown here is derived from an EMBL/GenBank/DDBJ whole genome shotgun (WGS) entry which is preliminary data.</text>
</comment>
<evidence type="ECO:0000256" key="3">
    <source>
        <dbReference type="ARBA" id="ARBA00023125"/>
    </source>
</evidence>
<dbReference type="EMBL" id="JABACJ020000035">
    <property type="protein sequence ID" value="MBU3878444.1"/>
    <property type="molecule type" value="Genomic_DNA"/>
</dbReference>
<reference evidence="8 9" key="1">
    <citation type="submission" date="2021-06" db="EMBL/GenBank/DDBJ databases">
        <title>Faecalicatena sp. nov. isolated from porcine feces.</title>
        <authorList>
            <person name="Oh B.S."/>
            <person name="Lee J.H."/>
        </authorList>
    </citation>
    <scope>NUCLEOTIDE SEQUENCE [LARGE SCALE GENOMIC DNA]</scope>
    <source>
        <strain evidence="8 9">AGMB00832</strain>
    </source>
</reference>
<dbReference type="InterPro" id="IPR000838">
    <property type="entry name" value="RNA_pol_sigma70_ECF_CS"/>
</dbReference>
<protein>
    <recommendedName>
        <fullName evidence="5">RNA polymerase sigma factor</fullName>
    </recommendedName>
</protein>
<accession>A0ABS6DAG2</accession>
<gene>
    <name evidence="8" type="ORF">HGO97_021815</name>
</gene>
<dbReference type="CDD" id="cd06171">
    <property type="entry name" value="Sigma70_r4"/>
    <property type="match status" value="1"/>
</dbReference>
<evidence type="ECO:0000256" key="4">
    <source>
        <dbReference type="ARBA" id="ARBA00023163"/>
    </source>
</evidence>
<dbReference type="PANTHER" id="PTHR43133:SF51">
    <property type="entry name" value="RNA POLYMERASE SIGMA FACTOR"/>
    <property type="match status" value="1"/>
</dbReference>
<keyword evidence="9" id="KW-1185">Reference proteome</keyword>
<dbReference type="PANTHER" id="PTHR43133">
    <property type="entry name" value="RNA POLYMERASE ECF-TYPE SIGMA FACTO"/>
    <property type="match status" value="1"/>
</dbReference>